<feature type="compositionally biased region" description="Low complexity" evidence="6">
    <location>
        <begin position="156"/>
        <end position="166"/>
    </location>
</feature>
<evidence type="ECO:0000256" key="5">
    <source>
        <dbReference type="PROSITE-ProRule" id="PRU00288"/>
    </source>
</evidence>
<keyword evidence="3 5" id="KW-0863">Zinc-finger</keyword>
<dbReference type="PROSITE" id="PS50115">
    <property type="entry name" value="ARFGAP"/>
    <property type="match status" value="1"/>
</dbReference>
<evidence type="ECO:0000259" key="7">
    <source>
        <dbReference type="PROSITE" id="PS50115"/>
    </source>
</evidence>
<dbReference type="GO" id="GO:0000139">
    <property type="term" value="C:Golgi membrane"/>
    <property type="evidence" value="ECO:0007669"/>
    <property type="project" value="TreeGrafter"/>
</dbReference>
<keyword evidence="2" id="KW-0479">Metal-binding</keyword>
<dbReference type="GO" id="GO:0030100">
    <property type="term" value="P:regulation of endocytosis"/>
    <property type="evidence" value="ECO:0007669"/>
    <property type="project" value="TreeGrafter"/>
</dbReference>
<feature type="region of interest" description="Disordered" evidence="6">
    <location>
        <begin position="137"/>
        <end position="213"/>
    </location>
</feature>
<keyword evidence="4" id="KW-0862">Zinc</keyword>
<dbReference type="InterPro" id="IPR037278">
    <property type="entry name" value="ARFGAP/RecO"/>
</dbReference>
<evidence type="ECO:0000313" key="8">
    <source>
        <dbReference type="EMBL" id="KAF2100924.1"/>
    </source>
</evidence>
<dbReference type="InterPro" id="IPR001164">
    <property type="entry name" value="ArfGAP_dom"/>
</dbReference>
<evidence type="ECO:0000256" key="6">
    <source>
        <dbReference type="SAM" id="MobiDB-lite"/>
    </source>
</evidence>
<dbReference type="FunFam" id="1.10.220.150:FF:000014">
    <property type="entry name" value="ADP-ribosylation factor GTPase-activating protein"/>
    <property type="match status" value="1"/>
</dbReference>
<evidence type="ECO:0000256" key="4">
    <source>
        <dbReference type="ARBA" id="ARBA00022833"/>
    </source>
</evidence>
<dbReference type="InterPro" id="IPR038508">
    <property type="entry name" value="ArfGAP_dom_sf"/>
</dbReference>
<protein>
    <submittedName>
        <fullName evidence="8">ArfGap-domain-containing protein</fullName>
    </submittedName>
</protein>
<comment type="caution">
    <text evidence="8">The sequence shown here is derived from an EMBL/GenBank/DDBJ whole genome shotgun (WGS) entry which is preliminary data.</text>
</comment>
<dbReference type="GO" id="GO:0032012">
    <property type="term" value="P:regulation of ARF protein signal transduction"/>
    <property type="evidence" value="ECO:0007669"/>
    <property type="project" value="TreeGrafter"/>
</dbReference>
<reference evidence="8" key="1">
    <citation type="journal article" date="2020" name="Stud. Mycol.">
        <title>101 Dothideomycetes genomes: a test case for predicting lifestyles and emergence of pathogens.</title>
        <authorList>
            <person name="Haridas S."/>
            <person name="Albert R."/>
            <person name="Binder M."/>
            <person name="Bloem J."/>
            <person name="Labutti K."/>
            <person name="Salamov A."/>
            <person name="Andreopoulos B."/>
            <person name="Baker S."/>
            <person name="Barry K."/>
            <person name="Bills G."/>
            <person name="Bluhm B."/>
            <person name="Cannon C."/>
            <person name="Castanera R."/>
            <person name="Culley D."/>
            <person name="Daum C."/>
            <person name="Ezra D."/>
            <person name="Gonzalez J."/>
            <person name="Henrissat B."/>
            <person name="Kuo A."/>
            <person name="Liang C."/>
            <person name="Lipzen A."/>
            <person name="Lutzoni F."/>
            <person name="Magnuson J."/>
            <person name="Mondo S."/>
            <person name="Nolan M."/>
            <person name="Ohm R."/>
            <person name="Pangilinan J."/>
            <person name="Park H.-J."/>
            <person name="Ramirez L."/>
            <person name="Alfaro M."/>
            <person name="Sun H."/>
            <person name="Tritt A."/>
            <person name="Yoshinaga Y."/>
            <person name="Zwiers L.-H."/>
            <person name="Turgeon B."/>
            <person name="Goodwin S."/>
            <person name="Spatafora J."/>
            <person name="Crous P."/>
            <person name="Grigoriev I."/>
        </authorList>
    </citation>
    <scope>NUCLEOTIDE SEQUENCE</scope>
    <source>
        <strain evidence="8">CBS 133067</strain>
    </source>
</reference>
<sequence>MSKMWEVDPETKSKLLDIQKENDNMKCVDCGAPSPQWASPKFGIFICLSCSGIHRGLGVHISFVRSITMDAFKAAELARMSAGGNAPWRRFFDAHPSNKAAGITFAEETIQGRYDSEAGEEWKERLAAKAEGREYVPLSEDAKEKSKAARERAKAGADAAAVTSGSRGSGPGSRSQTPLSKTRDNGVAGGARTSSPGPGKSALGTGAMNAGGGRKAQNEAYFAKMGAENADRPDHLPPNQGGKFGGFGSEPMPAQRQQGGVQLGDFQQDPVAALTKGFGWLSATVGKGAKEGYEGWVRPGMQKLAEADLASQARVTALQLGTQLQTGTKVASDSFSRFVEGNGSDPNNPRSPPTDKQEFWDSFGEAPRSPPADKREFWDSFSAAAPEKTKKEPEKKDFWDEFAAAGDVRQATAGQGQKKTGGSIGTAAMRKPAGGAGGGGKKEDDTWGEW</sequence>
<feature type="compositionally biased region" description="Basic and acidic residues" evidence="6">
    <location>
        <begin position="387"/>
        <end position="399"/>
    </location>
</feature>
<dbReference type="GO" id="GO:0008270">
    <property type="term" value="F:zinc ion binding"/>
    <property type="evidence" value="ECO:0007669"/>
    <property type="project" value="UniProtKB-KW"/>
</dbReference>
<feature type="compositionally biased region" description="Basic and acidic residues" evidence="6">
    <location>
        <begin position="440"/>
        <end position="450"/>
    </location>
</feature>
<dbReference type="PANTHER" id="PTHR46395">
    <property type="entry name" value="ADP-RIBOSYLATION FACTOR GTPASE-ACTIVATING PROTEIN 1"/>
    <property type="match status" value="1"/>
</dbReference>
<keyword evidence="9" id="KW-1185">Reference proteome</keyword>
<dbReference type="GO" id="GO:0005096">
    <property type="term" value="F:GTPase activator activity"/>
    <property type="evidence" value="ECO:0007669"/>
    <property type="project" value="UniProtKB-KW"/>
</dbReference>
<keyword evidence="1" id="KW-0343">GTPase activation</keyword>
<feature type="domain" description="Arf-GAP" evidence="7">
    <location>
        <begin position="12"/>
        <end position="135"/>
    </location>
</feature>
<organism evidence="8 9">
    <name type="scientific">Rhizodiscina lignyota</name>
    <dbReference type="NCBI Taxonomy" id="1504668"/>
    <lineage>
        <taxon>Eukaryota</taxon>
        <taxon>Fungi</taxon>
        <taxon>Dikarya</taxon>
        <taxon>Ascomycota</taxon>
        <taxon>Pezizomycotina</taxon>
        <taxon>Dothideomycetes</taxon>
        <taxon>Pleosporomycetidae</taxon>
        <taxon>Aulographales</taxon>
        <taxon>Rhizodiscinaceae</taxon>
        <taxon>Rhizodiscina</taxon>
    </lineage>
</organism>
<feature type="compositionally biased region" description="Basic and acidic residues" evidence="6">
    <location>
        <begin position="137"/>
        <end position="155"/>
    </location>
</feature>
<evidence type="ECO:0000256" key="3">
    <source>
        <dbReference type="ARBA" id="ARBA00022771"/>
    </source>
</evidence>
<dbReference type="PANTHER" id="PTHR46395:SF1">
    <property type="entry name" value="ADP-RIBOSYLATION FACTOR GTPASE-ACTIVATING PROTEIN 1"/>
    <property type="match status" value="1"/>
</dbReference>
<gene>
    <name evidence="8" type="ORF">NA57DRAFT_54997</name>
</gene>
<dbReference type="OrthoDB" id="983479at2759"/>
<dbReference type="Pfam" id="PF01412">
    <property type="entry name" value="ArfGap"/>
    <property type="match status" value="1"/>
</dbReference>
<name>A0A9P4IKC9_9PEZI</name>
<dbReference type="AlphaFoldDB" id="A0A9P4IKC9"/>
<evidence type="ECO:0000256" key="1">
    <source>
        <dbReference type="ARBA" id="ARBA00022468"/>
    </source>
</evidence>
<dbReference type="SUPFAM" id="SSF57863">
    <property type="entry name" value="ArfGap/RecO-like zinc finger"/>
    <property type="match status" value="1"/>
</dbReference>
<dbReference type="CDD" id="cd08830">
    <property type="entry name" value="ArfGap_ArfGap1"/>
    <property type="match status" value="1"/>
</dbReference>
<dbReference type="EMBL" id="ML978124">
    <property type="protein sequence ID" value="KAF2100924.1"/>
    <property type="molecule type" value="Genomic_DNA"/>
</dbReference>
<evidence type="ECO:0000256" key="2">
    <source>
        <dbReference type="ARBA" id="ARBA00022723"/>
    </source>
</evidence>
<feature type="region of interest" description="Disordered" evidence="6">
    <location>
        <begin position="336"/>
        <end position="450"/>
    </location>
</feature>
<dbReference type="SMART" id="SM00105">
    <property type="entry name" value="ArfGap"/>
    <property type="match status" value="1"/>
</dbReference>
<accession>A0A9P4IKC9</accession>
<dbReference type="Gene3D" id="1.10.220.150">
    <property type="entry name" value="Arf GTPase activating protein"/>
    <property type="match status" value="1"/>
</dbReference>
<dbReference type="PRINTS" id="PR00405">
    <property type="entry name" value="REVINTRACTNG"/>
</dbReference>
<evidence type="ECO:0000313" key="9">
    <source>
        <dbReference type="Proteomes" id="UP000799772"/>
    </source>
</evidence>
<dbReference type="Proteomes" id="UP000799772">
    <property type="component" value="Unassembled WGS sequence"/>
</dbReference>
<proteinExistence type="predicted"/>